<dbReference type="EMBL" id="JBHTGR010000018">
    <property type="protein sequence ID" value="MFC7747286.1"/>
    <property type="molecule type" value="Genomic_DNA"/>
</dbReference>
<dbReference type="Pfam" id="PF04014">
    <property type="entry name" value="MazE_antitoxin"/>
    <property type="match status" value="1"/>
</dbReference>
<dbReference type="PANTHER" id="PTHR40516">
    <property type="entry name" value="ANTITOXIN CHPS-RELATED"/>
    <property type="match status" value="1"/>
</dbReference>
<evidence type="ECO:0000256" key="1">
    <source>
        <dbReference type="SAM" id="MobiDB-lite"/>
    </source>
</evidence>
<gene>
    <name evidence="3" type="ORF">ACFQU8_08560</name>
</gene>
<feature type="domain" description="SpoVT-AbrB" evidence="2">
    <location>
        <begin position="6"/>
        <end position="51"/>
    </location>
</feature>
<accession>A0ABW2UTY1</accession>
<dbReference type="PANTHER" id="PTHR40516:SF1">
    <property type="entry name" value="ANTITOXIN CHPS-RELATED"/>
    <property type="match status" value="1"/>
</dbReference>
<dbReference type="SUPFAM" id="SSF89447">
    <property type="entry name" value="AbrB/MazE/MraZ-like"/>
    <property type="match status" value="1"/>
</dbReference>
<comment type="caution">
    <text evidence="3">The sequence shown here is derived from an EMBL/GenBank/DDBJ whole genome shotgun (WGS) entry which is preliminary data.</text>
</comment>
<reference evidence="4" key="1">
    <citation type="journal article" date="2019" name="Int. J. Syst. Evol. Microbiol.">
        <title>The Global Catalogue of Microorganisms (GCM) 10K type strain sequencing project: providing services to taxonomists for standard genome sequencing and annotation.</title>
        <authorList>
            <consortium name="The Broad Institute Genomics Platform"/>
            <consortium name="The Broad Institute Genome Sequencing Center for Infectious Disease"/>
            <person name="Wu L."/>
            <person name="Ma J."/>
        </authorList>
    </citation>
    <scope>NUCLEOTIDE SEQUENCE [LARGE SCALE GENOMIC DNA]</scope>
    <source>
        <strain evidence="4">JCM 30234</strain>
    </source>
</reference>
<dbReference type="GO" id="GO:0003677">
    <property type="term" value="F:DNA binding"/>
    <property type="evidence" value="ECO:0007669"/>
    <property type="project" value="UniProtKB-KW"/>
</dbReference>
<dbReference type="InterPro" id="IPR007159">
    <property type="entry name" value="SpoVT-AbrB_dom"/>
</dbReference>
<evidence type="ECO:0000259" key="2">
    <source>
        <dbReference type="SMART" id="SM00966"/>
    </source>
</evidence>
<dbReference type="SMART" id="SM00966">
    <property type="entry name" value="SpoVT_AbrB"/>
    <property type="match status" value="1"/>
</dbReference>
<dbReference type="InterPro" id="IPR037914">
    <property type="entry name" value="SpoVT-AbrB_sf"/>
</dbReference>
<evidence type="ECO:0000313" key="3">
    <source>
        <dbReference type="EMBL" id="MFC7747286.1"/>
    </source>
</evidence>
<name>A0ABW2UTY1_9BACI</name>
<dbReference type="Proteomes" id="UP001596620">
    <property type="component" value="Unassembled WGS sequence"/>
</dbReference>
<proteinExistence type="predicted"/>
<organism evidence="3 4">
    <name type="scientific">Lentibacillus kimchii</name>
    <dbReference type="NCBI Taxonomy" id="1542911"/>
    <lineage>
        <taxon>Bacteria</taxon>
        <taxon>Bacillati</taxon>
        <taxon>Bacillota</taxon>
        <taxon>Bacilli</taxon>
        <taxon>Bacillales</taxon>
        <taxon>Bacillaceae</taxon>
        <taxon>Lentibacillus</taxon>
    </lineage>
</organism>
<feature type="region of interest" description="Disordered" evidence="1">
    <location>
        <begin position="59"/>
        <end position="79"/>
    </location>
</feature>
<protein>
    <submittedName>
        <fullName evidence="3">AbrB/MazE/SpoVT family DNA-binding domain-containing protein</fullName>
    </submittedName>
</protein>
<evidence type="ECO:0000313" key="4">
    <source>
        <dbReference type="Proteomes" id="UP001596620"/>
    </source>
</evidence>
<dbReference type="InterPro" id="IPR039052">
    <property type="entry name" value="Antitox_PemI-like"/>
</dbReference>
<keyword evidence="3" id="KW-0238">DNA-binding</keyword>
<keyword evidence="4" id="KW-1185">Reference proteome</keyword>
<dbReference type="RefSeq" id="WP_382358806.1">
    <property type="nucleotide sequence ID" value="NZ_JBHTGR010000018.1"/>
</dbReference>
<sequence length="79" mass="8473">MTTTAQKWGGSTGVRIPQHLAKKYGIAPGTKVQVSDDGEKVVLNPVEDKPTLEELVAKCTPESSHEEIDFGGPVGRELI</sequence>
<dbReference type="Gene3D" id="2.10.260.10">
    <property type="match status" value="1"/>
</dbReference>